<dbReference type="OrthoDB" id="9784880at2"/>
<dbReference type="GO" id="GO:0050136">
    <property type="term" value="F:NADH dehydrogenase (quinone) (non-electrogenic) activity"/>
    <property type="evidence" value="ECO:0007669"/>
    <property type="project" value="UniProtKB-EC"/>
</dbReference>
<dbReference type="PANTHER" id="PTHR43706:SF47">
    <property type="entry name" value="EXTERNAL NADH-UBIQUINONE OXIDOREDUCTASE 1, MITOCHONDRIAL-RELATED"/>
    <property type="match status" value="1"/>
</dbReference>
<dbReference type="PRINTS" id="PR00368">
    <property type="entry name" value="FADPNR"/>
</dbReference>
<evidence type="ECO:0000256" key="3">
    <source>
        <dbReference type="ARBA" id="ARBA00022630"/>
    </source>
</evidence>
<keyword evidence="5" id="KW-0809">Transit peptide</keyword>
<keyword evidence="9" id="KW-0812">Transmembrane</keyword>
<dbReference type="Pfam" id="PF22366">
    <property type="entry name" value="NDH2_C"/>
    <property type="match status" value="1"/>
</dbReference>
<name>A0A498RBK3_9FIRM</name>
<dbReference type="Proteomes" id="UP000277811">
    <property type="component" value="Unassembled WGS sequence"/>
</dbReference>
<proteinExistence type="inferred from homology"/>
<dbReference type="EC" id="1.6.5.9" evidence="2"/>
<evidence type="ECO:0000256" key="1">
    <source>
        <dbReference type="ARBA" id="ARBA00005272"/>
    </source>
</evidence>
<keyword evidence="7" id="KW-0520">NAD</keyword>
<evidence type="ECO:0000256" key="8">
    <source>
        <dbReference type="ARBA" id="ARBA00047599"/>
    </source>
</evidence>
<evidence type="ECO:0000256" key="5">
    <source>
        <dbReference type="ARBA" id="ARBA00022946"/>
    </source>
</evidence>
<evidence type="ECO:0000256" key="7">
    <source>
        <dbReference type="ARBA" id="ARBA00023027"/>
    </source>
</evidence>
<dbReference type="RefSeq" id="WP_122629251.1">
    <property type="nucleotide sequence ID" value="NZ_UPPP01000088.1"/>
</dbReference>
<keyword evidence="3" id="KW-0285">Flavoprotein</keyword>
<gene>
    <name evidence="12" type="ORF">LUCI_3617</name>
</gene>
<keyword evidence="13" id="KW-1185">Reference proteome</keyword>
<keyword evidence="9" id="KW-0472">Membrane</keyword>
<dbReference type="AlphaFoldDB" id="A0A498RBK3"/>
<evidence type="ECO:0000313" key="12">
    <source>
        <dbReference type="EMBL" id="VBB08345.1"/>
    </source>
</evidence>
<feature type="domain" description="External alternative NADH-ubiquinone oxidoreductase-like C-terminal" evidence="11">
    <location>
        <begin position="347"/>
        <end position="400"/>
    </location>
</feature>
<evidence type="ECO:0000259" key="10">
    <source>
        <dbReference type="Pfam" id="PF07992"/>
    </source>
</evidence>
<keyword evidence="6" id="KW-0560">Oxidoreductase</keyword>
<accession>A0A498RBK3</accession>
<evidence type="ECO:0000256" key="6">
    <source>
        <dbReference type="ARBA" id="ARBA00023002"/>
    </source>
</evidence>
<dbReference type="PRINTS" id="PR00411">
    <property type="entry name" value="PNDRDTASEI"/>
</dbReference>
<dbReference type="InterPro" id="IPR054585">
    <property type="entry name" value="NDH2-like_C"/>
</dbReference>
<protein>
    <recommendedName>
        <fullName evidence="2">NADH:ubiquinone reductase (non-electrogenic)</fullName>
        <ecNumber evidence="2">1.6.5.9</ecNumber>
    </recommendedName>
</protein>
<dbReference type="EMBL" id="UPPP01000088">
    <property type="protein sequence ID" value="VBB08345.1"/>
    <property type="molecule type" value="Genomic_DNA"/>
</dbReference>
<keyword evidence="4" id="KW-0274">FAD</keyword>
<sequence>MEEKKARVVIVGAGFAGLKAAQSLAKEPVEVTVVDRRNYHLFQPLLYQVATSGLAPEEISYPVRAVFRKQKNTRFRLAEVERVDLAGKCLVTNAGIIEYDYLILAAGGETNYFGMESVAKNGFGLKDVDEAIHIRNHILRMFEMAAQEKDPDIQRAMLTFMVVGGGPTGVECAGALSELIRLVLTKDYPQLNFNKVRVLLLEAADRLLAGMPPELSDITAKTLWNRQVEVRLDAAVSDFDGQRVVLKGGEIIPSRTLIWAAGVKASRLVDTLGVKQGSARRAVVMATLQLPEQPEVFVIGDAACFDVDGRPLPMIAPVGIQQAAVAAQNITALIQGKPLKNFVYHDKGSLATIGRKAAVGRIGKWKFSGFFAWILWLFVHLILLVGFRNRLLVLINWAWEYISYDRAVRLIIPK</sequence>
<dbReference type="InterPro" id="IPR036188">
    <property type="entry name" value="FAD/NAD-bd_sf"/>
</dbReference>
<evidence type="ECO:0000256" key="4">
    <source>
        <dbReference type="ARBA" id="ARBA00022827"/>
    </source>
</evidence>
<dbReference type="InterPro" id="IPR045024">
    <property type="entry name" value="NDH-2"/>
</dbReference>
<comment type="similarity">
    <text evidence="1">Belongs to the NADH dehydrogenase family.</text>
</comment>
<evidence type="ECO:0000313" key="13">
    <source>
        <dbReference type="Proteomes" id="UP000277811"/>
    </source>
</evidence>
<organism evidence="12 13">
    <name type="scientific">Lucifera butyrica</name>
    <dbReference type="NCBI Taxonomy" id="1351585"/>
    <lineage>
        <taxon>Bacteria</taxon>
        <taxon>Bacillati</taxon>
        <taxon>Bacillota</taxon>
        <taxon>Negativicutes</taxon>
        <taxon>Veillonellales</taxon>
        <taxon>Veillonellaceae</taxon>
        <taxon>Lucifera</taxon>
    </lineage>
</organism>
<dbReference type="Pfam" id="PF07992">
    <property type="entry name" value="Pyr_redox_2"/>
    <property type="match status" value="1"/>
</dbReference>
<evidence type="ECO:0000259" key="11">
    <source>
        <dbReference type="Pfam" id="PF22366"/>
    </source>
</evidence>
<evidence type="ECO:0000256" key="2">
    <source>
        <dbReference type="ARBA" id="ARBA00012637"/>
    </source>
</evidence>
<keyword evidence="9" id="KW-1133">Transmembrane helix</keyword>
<dbReference type="Gene3D" id="3.50.50.100">
    <property type="match status" value="1"/>
</dbReference>
<reference evidence="12 13" key="1">
    <citation type="submission" date="2018-06" db="EMBL/GenBank/DDBJ databases">
        <authorList>
            <person name="Strepis N."/>
        </authorList>
    </citation>
    <scope>NUCLEOTIDE SEQUENCE [LARGE SCALE GENOMIC DNA]</scope>
    <source>
        <strain evidence="12">LUCI</strain>
    </source>
</reference>
<dbReference type="PANTHER" id="PTHR43706">
    <property type="entry name" value="NADH DEHYDROGENASE"/>
    <property type="match status" value="1"/>
</dbReference>
<evidence type="ECO:0000256" key="9">
    <source>
        <dbReference type="SAM" id="Phobius"/>
    </source>
</evidence>
<feature type="domain" description="FAD/NAD(P)-binding" evidence="10">
    <location>
        <begin position="7"/>
        <end position="323"/>
    </location>
</feature>
<feature type="transmembrane region" description="Helical" evidence="9">
    <location>
        <begin position="370"/>
        <end position="387"/>
    </location>
</feature>
<dbReference type="SUPFAM" id="SSF51905">
    <property type="entry name" value="FAD/NAD(P)-binding domain"/>
    <property type="match status" value="1"/>
</dbReference>
<comment type="catalytic activity">
    <reaction evidence="8">
        <text>a quinone + NADH + H(+) = a quinol + NAD(+)</text>
        <dbReference type="Rhea" id="RHEA:46160"/>
        <dbReference type="ChEBI" id="CHEBI:15378"/>
        <dbReference type="ChEBI" id="CHEBI:24646"/>
        <dbReference type="ChEBI" id="CHEBI:57540"/>
        <dbReference type="ChEBI" id="CHEBI:57945"/>
        <dbReference type="ChEBI" id="CHEBI:132124"/>
        <dbReference type="EC" id="1.6.5.9"/>
    </reaction>
</comment>
<dbReference type="InterPro" id="IPR023753">
    <property type="entry name" value="FAD/NAD-binding_dom"/>
</dbReference>